<comment type="caution">
    <text evidence="15">The sequence shown here is derived from an EMBL/GenBank/DDBJ whole genome shotgun (WGS) entry which is preliminary data.</text>
</comment>
<evidence type="ECO:0000256" key="10">
    <source>
        <dbReference type="ARBA" id="ARBA00031353"/>
    </source>
</evidence>
<dbReference type="Gene3D" id="3.40.1190.10">
    <property type="entry name" value="Mur-like, catalytic domain"/>
    <property type="match status" value="1"/>
</dbReference>
<dbReference type="InterPro" id="IPR036615">
    <property type="entry name" value="Mur_ligase_C_dom_sf"/>
</dbReference>
<evidence type="ECO:0000313" key="15">
    <source>
        <dbReference type="EMBL" id="MBD2188261.1"/>
    </source>
</evidence>
<dbReference type="NCBIfam" id="TIGR02068">
    <property type="entry name" value="cya_phycin_syn"/>
    <property type="match status" value="1"/>
</dbReference>
<comment type="catalytic activity">
    <reaction evidence="11">
        <text>[L-4-(L-arginin-2-N-yl)aspartate](n)-L-aspartate + L-arginine + ATP = [L-4-(L-arginin-2-N-yl)aspartate](n+1) + ADP + phosphate + H(+)</text>
        <dbReference type="Rhea" id="RHEA:23888"/>
        <dbReference type="Rhea" id="RHEA-COMP:13732"/>
        <dbReference type="Rhea" id="RHEA-COMP:13733"/>
        <dbReference type="ChEBI" id="CHEBI:15378"/>
        <dbReference type="ChEBI" id="CHEBI:30616"/>
        <dbReference type="ChEBI" id="CHEBI:32682"/>
        <dbReference type="ChEBI" id="CHEBI:43474"/>
        <dbReference type="ChEBI" id="CHEBI:137986"/>
        <dbReference type="ChEBI" id="CHEBI:137990"/>
        <dbReference type="ChEBI" id="CHEBI:456216"/>
        <dbReference type="EC" id="6.3.2.30"/>
    </reaction>
</comment>
<dbReference type="EC" id="6.3.2.30" evidence="4"/>
<evidence type="ECO:0000256" key="11">
    <source>
        <dbReference type="ARBA" id="ARBA00048094"/>
    </source>
</evidence>
<sequence>MKILKIQTLRGPNYWSIQRHQLVVVRLDLEDFQLQRASFYQNLCKVLPSLAGKEIAYRADVSDNDFLAEIVKDIALAMQGYVSMKVEFGAVKPTVENNIYQIVFEYQTEEAGRYAARAAVRICTSILETGTYATHELQEDLKDLRDIRLDGQLGPSTESIVAEAKARNIPWLELGSRAMIQLGYGVHQSRIQATLSNKTGILAVELACDKEGTKSILRASGIPVPRGTTIRSPKYLEDAIAEVGGFPIVIKPLSGNHGRGITIDVRTLNEAMDAFDMAQEVSEEVIIERFHTGRDHRVLVINGKFVAVAERVPANVTGDGVSTISQLIEITNQDPRRGDGHDNVLTRIEIDRTSIDILARQGFTLDSVPPKGQICYLKATANLSTGGVSVDRTDEIHPENVWLAERVARIIGLDIAGIDVVTEDISKPVRETDGAIVEVNAAPGFRMHTAPSIGKPRNVAAPVIEMLFPAGAPIRVPIVAITGTNGKTTTTRLIAHIFKQTGKRVGYTTTDGIYIGECLVEKGDTTGPYSAQVILRDPTVEVAILETARGGILRSGLGFEGCDVGVVMNVAADHLGIGDIDTIEDLARLKSVVVKTALPSGYAILNADDPLVVAMAKEVKSKIAYFSMDANNPLITSHIAEGGLAAVYEDGFLTILKGDWKLRIEEAVNVPLTLGGRAAFNIQNALAASLAAFSQDVQIEQIRQGLATFIASSEQTPGRMNLFDLGKYHALVDYAHNPAGFKAIAEFIQKWEGEAIGVIGAPGDRRDEDIIELGQLAAEMFSRIFIKEDKDLRGREPRVVADLLRQGVESVNGNIPCITILDEAEALTAALDSAPQSSLVVVFPDKVDLAIAIIESRKSKLSS</sequence>
<dbReference type="Proteomes" id="UP000642094">
    <property type="component" value="Unassembled WGS sequence"/>
</dbReference>
<dbReference type="Pfam" id="PF08443">
    <property type="entry name" value="RimK"/>
    <property type="match status" value="1"/>
</dbReference>
<evidence type="ECO:0000256" key="6">
    <source>
        <dbReference type="ARBA" id="ARBA00022036"/>
    </source>
</evidence>
<dbReference type="RefSeq" id="WP_190403117.1">
    <property type="nucleotide sequence ID" value="NZ_JACJQB010000013.1"/>
</dbReference>
<dbReference type="GO" id="GO:0071161">
    <property type="term" value="F:cyanophycin synthetase activity (L-arginine-adding)"/>
    <property type="evidence" value="ECO:0007669"/>
    <property type="project" value="UniProtKB-EC"/>
</dbReference>
<evidence type="ECO:0000313" key="16">
    <source>
        <dbReference type="Proteomes" id="UP000642094"/>
    </source>
</evidence>
<dbReference type="Gene3D" id="3.30.470.20">
    <property type="entry name" value="ATP-grasp fold, B domain"/>
    <property type="match status" value="2"/>
</dbReference>
<evidence type="ECO:0000256" key="8">
    <source>
        <dbReference type="ARBA" id="ARBA00022741"/>
    </source>
</evidence>
<dbReference type="PANTHER" id="PTHR23135:SF18">
    <property type="entry name" value="CYANOPHYCIN SYNTHETASE"/>
    <property type="match status" value="1"/>
</dbReference>
<dbReference type="InterPro" id="IPR013651">
    <property type="entry name" value="ATP-grasp_RimK-type"/>
</dbReference>
<keyword evidence="9 13" id="KW-0067">ATP-binding</keyword>
<dbReference type="PROSITE" id="PS50975">
    <property type="entry name" value="ATP_GRASP"/>
    <property type="match status" value="1"/>
</dbReference>
<dbReference type="SUPFAM" id="SSF53244">
    <property type="entry name" value="MurD-like peptide ligases, peptide-binding domain"/>
    <property type="match status" value="1"/>
</dbReference>
<evidence type="ECO:0000256" key="13">
    <source>
        <dbReference type="PROSITE-ProRule" id="PRU00409"/>
    </source>
</evidence>
<comment type="function">
    <text evidence="1">Catalyzes the ATP-dependent polymerization of arginine and aspartate to multi-L-arginyl-poly-L-aspartic acid (cyanophycin; a water-insoluble reserve polymer).</text>
</comment>
<evidence type="ECO:0000256" key="4">
    <source>
        <dbReference type="ARBA" id="ARBA00012968"/>
    </source>
</evidence>
<keyword evidence="8 13" id="KW-0547">Nucleotide-binding</keyword>
<comment type="catalytic activity">
    <reaction evidence="12">
        <text>[L-4-(L-arginin-2-N-yl)aspartate](n) + L-aspartate + ATP = [L-4-(L-arginin-2-N-yl)aspartate](n)-L-aspartate + ADP + phosphate + H(+)</text>
        <dbReference type="Rhea" id="RHEA:13277"/>
        <dbReference type="Rhea" id="RHEA-COMP:13728"/>
        <dbReference type="Rhea" id="RHEA-COMP:13733"/>
        <dbReference type="ChEBI" id="CHEBI:15378"/>
        <dbReference type="ChEBI" id="CHEBI:29991"/>
        <dbReference type="ChEBI" id="CHEBI:30616"/>
        <dbReference type="ChEBI" id="CHEBI:43474"/>
        <dbReference type="ChEBI" id="CHEBI:137986"/>
        <dbReference type="ChEBI" id="CHEBI:137990"/>
        <dbReference type="ChEBI" id="CHEBI:456216"/>
        <dbReference type="EC" id="6.3.2.29"/>
    </reaction>
</comment>
<comment type="similarity">
    <text evidence="2">In the C-terminal section; belongs to the MurCDEF family.</text>
</comment>
<keyword evidence="7 15" id="KW-0436">Ligase</keyword>
<protein>
    <recommendedName>
        <fullName evidence="6">Cyanophycin synthetase</fullName>
        <ecNumber evidence="5">6.3.2.29</ecNumber>
        <ecNumber evidence="4">6.3.2.30</ecNumber>
    </recommendedName>
    <alternativeName>
        <fullName evidence="10">Cyanophycin synthase</fullName>
    </alternativeName>
</protein>
<dbReference type="SUPFAM" id="SSF56059">
    <property type="entry name" value="Glutathione synthetase ATP-binding domain-like"/>
    <property type="match status" value="1"/>
</dbReference>
<feature type="domain" description="ATP-grasp" evidence="14">
    <location>
        <begin position="214"/>
        <end position="468"/>
    </location>
</feature>
<dbReference type="InterPro" id="IPR004101">
    <property type="entry name" value="Mur_ligase_C"/>
</dbReference>
<reference evidence="15 16" key="1">
    <citation type="journal article" date="2020" name="ISME J.">
        <title>Comparative genomics reveals insights into cyanobacterial evolution and habitat adaptation.</title>
        <authorList>
            <person name="Chen M.Y."/>
            <person name="Teng W.K."/>
            <person name="Zhao L."/>
            <person name="Hu C.X."/>
            <person name="Zhou Y.K."/>
            <person name="Han B.P."/>
            <person name="Song L.R."/>
            <person name="Shu W.S."/>
        </authorList>
    </citation>
    <scope>NUCLEOTIDE SEQUENCE [LARGE SCALE GENOMIC DNA]</scope>
    <source>
        <strain evidence="15 16">FACHB-723</strain>
    </source>
</reference>
<evidence type="ECO:0000256" key="3">
    <source>
        <dbReference type="ARBA" id="ARBA00011738"/>
    </source>
</evidence>
<dbReference type="InterPro" id="IPR011810">
    <property type="entry name" value="Cya_phycin_syn"/>
</dbReference>
<evidence type="ECO:0000256" key="12">
    <source>
        <dbReference type="ARBA" id="ARBA00048425"/>
    </source>
</evidence>
<dbReference type="InterPro" id="IPR013221">
    <property type="entry name" value="Mur_ligase_cen"/>
</dbReference>
<dbReference type="Gene3D" id="3.90.190.20">
    <property type="entry name" value="Mur ligase, C-terminal domain"/>
    <property type="match status" value="1"/>
</dbReference>
<organism evidence="15 16">
    <name type="scientific">Pseudanabaena mucicola FACHB-723</name>
    <dbReference type="NCBI Taxonomy" id="2692860"/>
    <lineage>
        <taxon>Bacteria</taxon>
        <taxon>Bacillati</taxon>
        <taxon>Cyanobacteriota</taxon>
        <taxon>Cyanophyceae</taxon>
        <taxon>Pseudanabaenales</taxon>
        <taxon>Pseudanabaenaceae</taxon>
        <taxon>Pseudanabaena</taxon>
    </lineage>
</organism>
<evidence type="ECO:0000256" key="1">
    <source>
        <dbReference type="ARBA" id="ARBA00003184"/>
    </source>
</evidence>
<dbReference type="InterPro" id="IPR044019">
    <property type="entry name" value="Cyanophycin_syn_N"/>
</dbReference>
<dbReference type="Pfam" id="PF02875">
    <property type="entry name" value="Mur_ligase_C"/>
    <property type="match status" value="1"/>
</dbReference>
<evidence type="ECO:0000256" key="2">
    <source>
        <dbReference type="ARBA" id="ARBA00009060"/>
    </source>
</evidence>
<name>A0ABR7ZWC6_9CYAN</name>
<dbReference type="Pfam" id="PF08245">
    <property type="entry name" value="Mur_ligase_M"/>
    <property type="match status" value="1"/>
</dbReference>
<dbReference type="Pfam" id="PF18921">
    <property type="entry name" value="Cyanophycin_syn"/>
    <property type="match status" value="1"/>
</dbReference>
<proteinExistence type="inferred from homology"/>
<dbReference type="GO" id="GO:0071160">
    <property type="term" value="F:cyanophycin synthetase activity (L-aspartate-adding)"/>
    <property type="evidence" value="ECO:0007669"/>
    <property type="project" value="UniProtKB-EC"/>
</dbReference>
<evidence type="ECO:0000256" key="7">
    <source>
        <dbReference type="ARBA" id="ARBA00022598"/>
    </source>
</evidence>
<keyword evidence="16" id="KW-1185">Reference proteome</keyword>
<evidence type="ECO:0000256" key="5">
    <source>
        <dbReference type="ARBA" id="ARBA00013005"/>
    </source>
</evidence>
<dbReference type="InterPro" id="IPR036565">
    <property type="entry name" value="Mur-like_cat_sf"/>
</dbReference>
<comment type="subunit">
    <text evidence="3">Homodimer.</text>
</comment>
<dbReference type="PANTHER" id="PTHR23135">
    <property type="entry name" value="MUR LIGASE FAMILY MEMBER"/>
    <property type="match status" value="1"/>
</dbReference>
<dbReference type="EMBL" id="JACJQB010000013">
    <property type="protein sequence ID" value="MBD2188261.1"/>
    <property type="molecule type" value="Genomic_DNA"/>
</dbReference>
<dbReference type="InterPro" id="IPR011761">
    <property type="entry name" value="ATP-grasp"/>
</dbReference>
<accession>A0ABR7ZWC6</accession>
<dbReference type="EC" id="6.3.2.29" evidence="5"/>
<evidence type="ECO:0000256" key="9">
    <source>
        <dbReference type="ARBA" id="ARBA00022840"/>
    </source>
</evidence>
<gene>
    <name evidence="15" type="primary">cphA</name>
    <name evidence="15" type="ORF">H6F41_08910</name>
</gene>
<dbReference type="SUPFAM" id="SSF53623">
    <property type="entry name" value="MurD-like peptide ligases, catalytic domain"/>
    <property type="match status" value="1"/>
</dbReference>
<evidence type="ECO:0000259" key="14">
    <source>
        <dbReference type="PROSITE" id="PS50975"/>
    </source>
</evidence>
<dbReference type="NCBIfam" id="NF010623">
    <property type="entry name" value="PRK14016.1"/>
    <property type="match status" value="1"/>
</dbReference>